<protein>
    <recommendedName>
        <fullName evidence="11">4-amino-5-hydroxymethyl-2-methylpyrimidine phosphate synthase</fullName>
        <shortName evidence="11">HMP-P synthase</shortName>
        <shortName evidence="11">Hydroxymethylpyrimidine phosphate synthase</shortName>
    </recommendedName>
</protein>
<dbReference type="SUPFAM" id="SSF53850">
    <property type="entry name" value="Periplasmic binding protein-like II"/>
    <property type="match status" value="1"/>
</dbReference>
<comment type="function">
    <text evidence="1 11">Responsible for the formation of the pyrimidine heterocycle in the thiamine biosynthesis pathway. Catalyzes the formation of hydroxymethylpyrimidine phosphate (HMP-P) from histidine and pyridoxal phosphate (PLP). The protein uses PLP and the active site histidine to form HMP-P, generating an inactive enzyme. The enzyme can only undergo a single turnover, which suggests it is a suicide enzyme.</text>
</comment>
<evidence type="ECO:0000256" key="1">
    <source>
        <dbReference type="ARBA" id="ARBA00003469"/>
    </source>
</evidence>
<comment type="cofactor">
    <cofactor evidence="11">
        <name>Fe cation</name>
        <dbReference type="ChEBI" id="CHEBI:24875"/>
    </cofactor>
</comment>
<evidence type="ECO:0000256" key="8">
    <source>
        <dbReference type="ARBA" id="ARBA00022977"/>
    </source>
</evidence>
<dbReference type="PANTHER" id="PTHR31528">
    <property type="entry name" value="4-AMINO-5-HYDROXYMETHYL-2-METHYLPYRIMIDINE PHOSPHATE SYNTHASE THI11-RELATED"/>
    <property type="match status" value="1"/>
</dbReference>
<evidence type="ECO:0000313" key="14">
    <source>
        <dbReference type="Proteomes" id="UP000622797"/>
    </source>
</evidence>
<evidence type="ECO:0000256" key="10">
    <source>
        <dbReference type="ARBA" id="ARBA00048179"/>
    </source>
</evidence>
<dbReference type="EMBL" id="JABEXW010000355">
    <property type="protein sequence ID" value="KAF4965347.1"/>
    <property type="molecule type" value="Genomic_DNA"/>
</dbReference>
<comment type="catalytic activity">
    <reaction evidence="10">
        <text>N(6)-(pyridoxal phosphate)-L-lysyl-[4-amino-5-hydroxymethyl-2-methylpyrimidine phosphate synthase] + L-histidyl-[4-amino-5-hydroxymethyl-2-methylpyrimidine phosphate synthase] + 2 Fe(3+) + 4 H2O = L-lysyl-[4-amino-5-hydroxymethyl-2-methylpyrimidine phosphate synthase] + (2S)-2-amino-5-hydroxy-4-oxopentanoyl-[4-amino-5-hydroxymethyl-2-methylpyrimidine phosphate synthase] + 4-amino-2-methyl-5-(phosphooxymethyl)pyrimidine + 3-oxopropanoate + 2 Fe(2+) + 2 H(+)</text>
        <dbReference type="Rhea" id="RHEA:65756"/>
        <dbReference type="Rhea" id="RHEA-COMP:16892"/>
        <dbReference type="Rhea" id="RHEA-COMP:16893"/>
        <dbReference type="Rhea" id="RHEA-COMP:16894"/>
        <dbReference type="Rhea" id="RHEA-COMP:16895"/>
        <dbReference type="ChEBI" id="CHEBI:15377"/>
        <dbReference type="ChEBI" id="CHEBI:15378"/>
        <dbReference type="ChEBI" id="CHEBI:29033"/>
        <dbReference type="ChEBI" id="CHEBI:29034"/>
        <dbReference type="ChEBI" id="CHEBI:29969"/>
        <dbReference type="ChEBI" id="CHEBI:29979"/>
        <dbReference type="ChEBI" id="CHEBI:33190"/>
        <dbReference type="ChEBI" id="CHEBI:58354"/>
        <dbReference type="ChEBI" id="CHEBI:143915"/>
        <dbReference type="ChEBI" id="CHEBI:157692"/>
    </reaction>
    <physiologicalReaction direction="left-to-right" evidence="10">
        <dbReference type="Rhea" id="RHEA:65757"/>
    </physiologicalReaction>
</comment>
<keyword evidence="14" id="KW-1185">Reference proteome</keyword>
<dbReference type="GO" id="GO:0009229">
    <property type="term" value="P:thiamine diphosphate biosynthetic process"/>
    <property type="evidence" value="ECO:0007669"/>
    <property type="project" value="UniProtKB-UniRule"/>
</dbReference>
<organism evidence="13 14">
    <name type="scientific">Fusarium sarcochroum</name>
    <dbReference type="NCBI Taxonomy" id="1208366"/>
    <lineage>
        <taxon>Eukaryota</taxon>
        <taxon>Fungi</taxon>
        <taxon>Dikarya</taxon>
        <taxon>Ascomycota</taxon>
        <taxon>Pezizomycotina</taxon>
        <taxon>Sordariomycetes</taxon>
        <taxon>Hypocreomycetidae</taxon>
        <taxon>Hypocreales</taxon>
        <taxon>Nectriaceae</taxon>
        <taxon>Fusarium</taxon>
        <taxon>Fusarium lateritium species complex</taxon>
    </lineage>
</organism>
<evidence type="ECO:0000256" key="7">
    <source>
        <dbReference type="ARBA" id="ARBA00022898"/>
    </source>
</evidence>
<dbReference type="OrthoDB" id="3468995at2759"/>
<evidence type="ECO:0000256" key="9">
    <source>
        <dbReference type="ARBA" id="ARBA00023004"/>
    </source>
</evidence>
<dbReference type="InterPro" id="IPR015168">
    <property type="entry name" value="SsuA/THI5"/>
</dbReference>
<dbReference type="GO" id="GO:0009228">
    <property type="term" value="P:thiamine biosynthetic process"/>
    <property type="evidence" value="ECO:0007669"/>
    <property type="project" value="UniProtKB-UniRule"/>
</dbReference>
<comment type="caution">
    <text evidence="13">The sequence shown here is derived from an EMBL/GenBank/DDBJ whole genome shotgun (WGS) entry which is preliminary data.</text>
</comment>
<evidence type="ECO:0000256" key="6">
    <source>
        <dbReference type="ARBA" id="ARBA00022723"/>
    </source>
</evidence>
<proteinExistence type="inferred from homology"/>
<dbReference type="GO" id="GO:0016740">
    <property type="term" value="F:transferase activity"/>
    <property type="evidence" value="ECO:0007669"/>
    <property type="project" value="UniProtKB-KW"/>
</dbReference>
<keyword evidence="9 11" id="KW-0408">Iron</keyword>
<keyword evidence="8 11" id="KW-0784">Thiamine biosynthesis</keyword>
<evidence type="ECO:0000256" key="2">
    <source>
        <dbReference type="ARBA" id="ARBA00004948"/>
    </source>
</evidence>
<dbReference type="UniPathway" id="UPA00060"/>
<dbReference type="AlphaFoldDB" id="A0A8H4TWK1"/>
<feature type="domain" description="SsuA/THI5-like" evidence="12">
    <location>
        <begin position="16"/>
        <end position="226"/>
    </location>
</feature>
<comment type="similarity">
    <text evidence="3 11">Belongs to the NMT1/THI5 family.</text>
</comment>
<keyword evidence="6" id="KW-0479">Metal-binding</keyword>
<accession>A0A8H4TWK1</accession>
<keyword evidence="7 11" id="KW-0663">Pyridoxal phosphate</keyword>
<dbReference type="Proteomes" id="UP000622797">
    <property type="component" value="Unassembled WGS sequence"/>
</dbReference>
<evidence type="ECO:0000256" key="3">
    <source>
        <dbReference type="ARBA" id="ARBA00009406"/>
    </source>
</evidence>
<dbReference type="InterPro" id="IPR027939">
    <property type="entry name" value="NMT1/THI5"/>
</dbReference>
<gene>
    <name evidence="13" type="ORF">FSARC_6842</name>
</gene>
<evidence type="ECO:0000256" key="5">
    <source>
        <dbReference type="ARBA" id="ARBA00022679"/>
    </source>
</evidence>
<reference evidence="13" key="2">
    <citation type="submission" date="2020-05" db="EMBL/GenBank/DDBJ databases">
        <authorList>
            <person name="Kim H.-S."/>
            <person name="Proctor R.H."/>
            <person name="Brown D.W."/>
        </authorList>
    </citation>
    <scope>NUCLEOTIDE SEQUENCE</scope>
    <source>
        <strain evidence="13">NRRL 20472</strain>
    </source>
</reference>
<comment type="pathway">
    <text evidence="2 11">Cofactor biosynthesis; thiamine diphosphate biosynthesis.</text>
</comment>
<sequence length="307" mass="34156">MFLERFHVSATGHSLNYLPEYIAQRHGFFKEQGINVTVTVPKPWDLVLDELENKTAEAALGGIWVPSMYRNRSTNYTVFAQLSNRSPLALVARGTSEGFKLSDTVGRTVLMKSGNGASVGLFFKMLLAENGIDPNSVNFIQDLDGVMMRKLFQGGMGDYFVVDNVTARVMAHNDPSVSVAMQMVEDGGYIPWSVYYHQTSDVQPAIVDAQTRFCAALNKAMQWVQDNEPETYQDELAELFPAVPIQILVDLVNLYRENGMWSSPTVNPQGYERWQHGIANGHLIQEPIPYSAIINSGPSSMSHTVAK</sequence>
<evidence type="ECO:0000313" key="13">
    <source>
        <dbReference type="EMBL" id="KAF4965347.1"/>
    </source>
</evidence>
<evidence type="ECO:0000256" key="11">
    <source>
        <dbReference type="RuleBase" id="RU367015"/>
    </source>
</evidence>
<evidence type="ECO:0000259" key="12">
    <source>
        <dbReference type="Pfam" id="PF09084"/>
    </source>
</evidence>
<dbReference type="GO" id="GO:0046872">
    <property type="term" value="F:metal ion binding"/>
    <property type="evidence" value="ECO:0007669"/>
    <property type="project" value="UniProtKB-KW"/>
</dbReference>
<dbReference type="Gene3D" id="3.40.190.10">
    <property type="entry name" value="Periplasmic binding protein-like II"/>
    <property type="match status" value="2"/>
</dbReference>
<dbReference type="Pfam" id="PF09084">
    <property type="entry name" value="NMT1"/>
    <property type="match status" value="1"/>
</dbReference>
<evidence type="ECO:0000256" key="4">
    <source>
        <dbReference type="ARBA" id="ARBA00011738"/>
    </source>
</evidence>
<name>A0A8H4TWK1_9HYPO</name>
<keyword evidence="5" id="KW-0808">Transferase</keyword>
<comment type="subunit">
    <text evidence="4 11">Homodimer.</text>
</comment>
<dbReference type="PANTHER" id="PTHR31528:SF1">
    <property type="entry name" value="4-AMINO-5-HYDROXYMETHYL-2-METHYLPYRIMIDINE PHOSPHATE SYNTHASE THI11-RELATED"/>
    <property type="match status" value="1"/>
</dbReference>
<reference evidence="13" key="1">
    <citation type="journal article" date="2020" name="BMC Genomics">
        <title>Correction to: Identification and distribution of gene clusters required for synthesis of sphingolipid metabolism inhibitors in diverse species of the filamentous fungus Fusarium.</title>
        <authorList>
            <person name="Kim H.S."/>
            <person name="Lohmar J.M."/>
            <person name="Busman M."/>
            <person name="Brown D.W."/>
            <person name="Naumann T.A."/>
            <person name="Divon H.H."/>
            <person name="Lysoe E."/>
            <person name="Uhlig S."/>
            <person name="Proctor R.H."/>
        </authorList>
    </citation>
    <scope>NUCLEOTIDE SEQUENCE</scope>
    <source>
        <strain evidence="13">NRRL 20472</strain>
    </source>
</reference>